<comment type="caution">
    <text evidence="2">The sequence shown here is derived from an EMBL/GenBank/DDBJ whole genome shotgun (WGS) entry which is preliminary data.</text>
</comment>
<feature type="chain" id="PRO_5010523314" description="Histidine kinase" evidence="1">
    <location>
        <begin position="32"/>
        <end position="181"/>
    </location>
</feature>
<organism evidence="2 3">
    <name type="scientific">Fischerella major NIES-592</name>
    <dbReference type="NCBI Taxonomy" id="210994"/>
    <lineage>
        <taxon>Bacteria</taxon>
        <taxon>Bacillati</taxon>
        <taxon>Cyanobacteriota</taxon>
        <taxon>Cyanophyceae</taxon>
        <taxon>Nostocales</taxon>
        <taxon>Hapalosiphonaceae</taxon>
        <taxon>Fischerella</taxon>
    </lineage>
</organism>
<dbReference type="Proteomes" id="UP000186391">
    <property type="component" value="Unassembled WGS sequence"/>
</dbReference>
<evidence type="ECO:0008006" key="4">
    <source>
        <dbReference type="Google" id="ProtNLM"/>
    </source>
</evidence>
<protein>
    <recommendedName>
        <fullName evidence="4">Histidine kinase</fullName>
    </recommendedName>
</protein>
<keyword evidence="1" id="KW-0732">Signal</keyword>
<keyword evidence="3" id="KW-1185">Reference proteome</keyword>
<evidence type="ECO:0000313" key="3">
    <source>
        <dbReference type="Proteomes" id="UP000186391"/>
    </source>
</evidence>
<dbReference type="RefSeq" id="WP_062249233.1">
    <property type="nucleotide sequence ID" value="NZ_MRCA01000001.1"/>
</dbReference>
<dbReference type="SUPFAM" id="SSF56925">
    <property type="entry name" value="OMPA-like"/>
    <property type="match status" value="1"/>
</dbReference>
<accession>A0A1U7H518</accession>
<dbReference type="OrthoDB" id="485268at2"/>
<evidence type="ECO:0000256" key="1">
    <source>
        <dbReference type="SAM" id="SignalP"/>
    </source>
</evidence>
<name>A0A1U7H518_9CYAN</name>
<reference evidence="2 3" key="1">
    <citation type="submission" date="2016-11" db="EMBL/GenBank/DDBJ databases">
        <title>Draft Genome Sequences of Nine Cyanobacterial Strains from Diverse Habitats.</title>
        <authorList>
            <person name="Zhu T."/>
            <person name="Hou S."/>
            <person name="Lu X."/>
            <person name="Hess W.R."/>
        </authorList>
    </citation>
    <scope>NUCLEOTIDE SEQUENCE [LARGE SCALE GENOMIC DNA]</scope>
    <source>
        <strain evidence="2 3">NIES-592</strain>
    </source>
</reference>
<dbReference type="Gene3D" id="2.40.160.20">
    <property type="match status" value="1"/>
</dbReference>
<sequence length="181" mass="18406">MQRFFKSVLTISALSSLVIAPVFLSIDTASAQPVPIKKGTDASYVGAGFAAGVTSGGQNSDDATFGGNVAGRLKLGSTPFSARGQINFSSETSAITPYVSADVGIANNTNAFVGVGYQFVESNGKPTPSGNKDAVAVVAGVESEVAKNFLVYGNTTLGINAYENSSASAVSINGGIGYRFK</sequence>
<proteinExistence type="predicted"/>
<evidence type="ECO:0000313" key="2">
    <source>
        <dbReference type="EMBL" id="OKH16361.1"/>
    </source>
</evidence>
<dbReference type="EMBL" id="MRCA01000001">
    <property type="protein sequence ID" value="OKH16361.1"/>
    <property type="molecule type" value="Genomic_DNA"/>
</dbReference>
<gene>
    <name evidence="2" type="ORF">NIES592_01580</name>
</gene>
<dbReference type="AlphaFoldDB" id="A0A1U7H518"/>
<dbReference type="InterPro" id="IPR011250">
    <property type="entry name" value="OMP/PagP_B-barrel"/>
</dbReference>
<feature type="signal peptide" evidence="1">
    <location>
        <begin position="1"/>
        <end position="31"/>
    </location>
</feature>